<evidence type="ECO:0000313" key="9">
    <source>
        <dbReference type="EMBL" id="BCX50038.1"/>
    </source>
</evidence>
<feature type="domain" description="Type II/III secretion system secretin-like" evidence="7">
    <location>
        <begin position="566"/>
        <end position="732"/>
    </location>
</feature>
<evidence type="ECO:0000256" key="5">
    <source>
        <dbReference type="RuleBase" id="RU004004"/>
    </source>
</evidence>
<proteinExistence type="inferred from homology"/>
<keyword evidence="2" id="KW-0732">Signal</keyword>
<dbReference type="Pfam" id="PF00263">
    <property type="entry name" value="Secretin"/>
    <property type="match status" value="1"/>
</dbReference>
<dbReference type="InterPro" id="IPR005644">
    <property type="entry name" value="NolW-like"/>
</dbReference>
<dbReference type="EMBL" id="AP024702">
    <property type="protein sequence ID" value="BCX50038.1"/>
    <property type="molecule type" value="Genomic_DNA"/>
</dbReference>
<dbReference type="PANTHER" id="PTHR30332:SF24">
    <property type="entry name" value="SECRETIN GSPD-RELATED"/>
    <property type="match status" value="1"/>
</dbReference>
<dbReference type="PRINTS" id="PR00811">
    <property type="entry name" value="BCTERIALGSPD"/>
</dbReference>
<evidence type="ECO:0000313" key="10">
    <source>
        <dbReference type="Proteomes" id="UP001374893"/>
    </source>
</evidence>
<dbReference type="InterPro" id="IPR050810">
    <property type="entry name" value="Bact_Secretion_Sys_Channel"/>
</dbReference>
<protein>
    <submittedName>
        <fullName evidence="9">General secretion pathway protein GspD</fullName>
    </submittedName>
</protein>
<dbReference type="Pfam" id="PF03958">
    <property type="entry name" value="Secretin_N"/>
    <property type="match status" value="1"/>
</dbReference>
<dbReference type="InterPro" id="IPR038591">
    <property type="entry name" value="NolW-like_sf"/>
</dbReference>
<evidence type="ECO:0000256" key="1">
    <source>
        <dbReference type="ARBA" id="ARBA00004370"/>
    </source>
</evidence>
<keyword evidence="5" id="KW-0813">Transport</keyword>
<feature type="compositionally biased region" description="Low complexity" evidence="6">
    <location>
        <begin position="274"/>
        <end position="288"/>
    </location>
</feature>
<name>A0ABN6HA52_9BACT</name>
<organism evidence="9 10">
    <name type="scientific">Haloferula helveola</name>
    <dbReference type="NCBI Taxonomy" id="490095"/>
    <lineage>
        <taxon>Bacteria</taxon>
        <taxon>Pseudomonadati</taxon>
        <taxon>Verrucomicrobiota</taxon>
        <taxon>Verrucomicrobiia</taxon>
        <taxon>Verrucomicrobiales</taxon>
        <taxon>Verrucomicrobiaceae</taxon>
        <taxon>Haloferula</taxon>
    </lineage>
</organism>
<keyword evidence="3" id="KW-0472">Membrane</keyword>
<evidence type="ECO:0000259" key="8">
    <source>
        <dbReference type="Pfam" id="PF03958"/>
    </source>
</evidence>
<feature type="region of interest" description="Disordered" evidence="6">
    <location>
        <begin position="361"/>
        <end position="435"/>
    </location>
</feature>
<gene>
    <name evidence="9" type="ORF">HAHE_39460</name>
</gene>
<feature type="region of interest" description="Disordered" evidence="6">
    <location>
        <begin position="251"/>
        <end position="288"/>
    </location>
</feature>
<feature type="compositionally biased region" description="Low complexity" evidence="6">
    <location>
        <begin position="377"/>
        <end position="413"/>
    </location>
</feature>
<evidence type="ECO:0000256" key="6">
    <source>
        <dbReference type="SAM" id="MobiDB-lite"/>
    </source>
</evidence>
<comment type="subcellular location">
    <subcellularLocation>
        <location evidence="5">Cell outer membrane</location>
    </subcellularLocation>
    <subcellularLocation>
        <location evidence="1">Membrane</location>
    </subcellularLocation>
</comment>
<feature type="domain" description="NolW-like" evidence="8">
    <location>
        <begin position="223"/>
        <end position="329"/>
    </location>
</feature>
<reference evidence="9 10" key="1">
    <citation type="submission" date="2021-06" db="EMBL/GenBank/DDBJ databases">
        <title>Complete genome of Haloferula helveola possessing various polysaccharide degrading enzymes.</title>
        <authorList>
            <person name="Takami H."/>
            <person name="Huang C."/>
            <person name="Hamasaki K."/>
        </authorList>
    </citation>
    <scope>NUCLEOTIDE SEQUENCE [LARGE SCALE GENOMIC DNA]</scope>
    <source>
        <strain evidence="9 10">CN-1</strain>
    </source>
</reference>
<feature type="compositionally biased region" description="Polar residues" evidence="6">
    <location>
        <begin position="251"/>
        <end position="268"/>
    </location>
</feature>
<evidence type="ECO:0000256" key="4">
    <source>
        <dbReference type="RuleBase" id="RU004003"/>
    </source>
</evidence>
<evidence type="ECO:0000256" key="3">
    <source>
        <dbReference type="ARBA" id="ARBA00023136"/>
    </source>
</evidence>
<dbReference type="Proteomes" id="UP001374893">
    <property type="component" value="Chromosome"/>
</dbReference>
<dbReference type="InterPro" id="IPR004846">
    <property type="entry name" value="T2SS/T3SS_dom"/>
</dbReference>
<dbReference type="PANTHER" id="PTHR30332">
    <property type="entry name" value="PROBABLE GENERAL SECRETION PATHWAY PROTEIN D"/>
    <property type="match status" value="1"/>
</dbReference>
<keyword evidence="10" id="KW-1185">Reference proteome</keyword>
<dbReference type="Gene3D" id="3.30.1370.120">
    <property type="match status" value="3"/>
</dbReference>
<evidence type="ECO:0000259" key="7">
    <source>
        <dbReference type="Pfam" id="PF00263"/>
    </source>
</evidence>
<sequence>MQRIVSILLAAIAAAAAQEPERPGAPVPPGVPVAPAPAVGQAVNPDQALQEDQIFPKLTGDELADLYRKFTGRRVTVSVAASTAEFRFIQPAPLTYGEAAQLLKKAALLEGFVFVPDANMVGHDVLVVGTGGANPKGEGLELIIDPADLPNDDRVVMYVMNLKYIKPDEIVRTFTTIIGQFGSYGSITPIPNAGAVVITEKTSLIRRLIELVEEIDVSASIATRFIKVQYADVQELSDTLNEILNTQQQSQRSAGVQRVQNNSASTTPGGVVLPGGATTPNAAAAGGASSAAEDVPIQIVPDTRTNRIFAMGRPVDIVFIEGLVREFDTKTDERNFLRRKLRFVAVADFLEIAEPALQRAFGSSESSSAGGGGGSSSGRSTGANFGNSSSNRTSSRNSTSNSRNSNFSNSSFGGSSGGSGFSGGGSSLGDPSVNTAPEARLVGRTLLVADNITNSLVVQGPPSGVEIITNLLDQIDVKAEQVMISAVFGQLALTDDFDFGLDYLRTVDPASAARGNGALPGSIRTSPGTAPLPNPFDLLTPGDFPANAGLSLYGAIGDHWNVYLNALESDTRFKVLSRPTIYTANNQKGVISAGQRIAVPTNSYQGGVNTGISTNIEYQDVLLSLEVIPLVNSDDEVTLQIALLNDEIVGSQTIEGVGDVPTIGRREVLTTVTVPDGSTIVLGGLISSTERESVTGVPLLSDIPGLGRLFSRTTTEDDRQELMIFIQPRIVKDAASLYDAQVDMDNRYDVSRDTRSFAEGPAVLPDRGSVPAGDKGQQTPVIQDNGGDDDERSARRLLGRPGSPWRRR</sequence>
<dbReference type="RefSeq" id="WP_338686927.1">
    <property type="nucleotide sequence ID" value="NZ_AP024702.1"/>
</dbReference>
<feature type="compositionally biased region" description="Gly residues" evidence="6">
    <location>
        <begin position="414"/>
        <end position="427"/>
    </location>
</feature>
<dbReference type="InterPro" id="IPR001775">
    <property type="entry name" value="GspD/PilQ"/>
</dbReference>
<accession>A0ABN6HA52</accession>
<feature type="region of interest" description="Disordered" evidence="6">
    <location>
        <begin position="756"/>
        <end position="808"/>
    </location>
</feature>
<evidence type="ECO:0000256" key="2">
    <source>
        <dbReference type="ARBA" id="ARBA00022729"/>
    </source>
</evidence>
<comment type="similarity">
    <text evidence="4">Belongs to the bacterial secretin family.</text>
</comment>